<dbReference type="InterPro" id="IPR047928">
    <property type="entry name" value="Perm_prefix_1"/>
</dbReference>
<sequence length="227" mass="24261">MAGADVIDDYLTALDRRLRGPEHVKEDLLAEARDSLDDAAAAYRDGGLAAEDAQRRAVADFGPVNRIARDYQGLLALAHGVRTLWTLLLVVPLARVMWELNRSFWIGSWPAFDPAGPPPDWYLLIARANDSAAWIVAGAALGALASGRLLARRGWSTVKLARLSGLVAVGAVGVSLFGNVSIMIATALVDAARLLMSPPVGLASLVSLVIMLRLLVLARRCVVFSTI</sequence>
<evidence type="ECO:0000256" key="1">
    <source>
        <dbReference type="SAM" id="Phobius"/>
    </source>
</evidence>
<keyword evidence="1" id="KW-1133">Transmembrane helix</keyword>
<dbReference type="AlphaFoldDB" id="A0A841CJ24"/>
<proteinExistence type="predicted"/>
<keyword evidence="3" id="KW-1185">Reference proteome</keyword>
<keyword evidence="1" id="KW-0812">Transmembrane</keyword>
<dbReference type="Proteomes" id="UP000547510">
    <property type="component" value="Unassembled WGS sequence"/>
</dbReference>
<dbReference type="NCBIfam" id="NF038403">
    <property type="entry name" value="perm_prefix_1"/>
    <property type="match status" value="1"/>
</dbReference>
<dbReference type="Pfam" id="PF22564">
    <property type="entry name" value="HAAS"/>
    <property type="match status" value="1"/>
</dbReference>
<feature type="transmembrane region" description="Helical" evidence="1">
    <location>
        <begin position="131"/>
        <end position="151"/>
    </location>
</feature>
<dbReference type="EMBL" id="JACHJN010000004">
    <property type="protein sequence ID" value="MBB5956188.1"/>
    <property type="molecule type" value="Genomic_DNA"/>
</dbReference>
<accession>A0A841CJ24</accession>
<dbReference type="RefSeq" id="WP_184691008.1">
    <property type="nucleotide sequence ID" value="NZ_JACHJN010000004.1"/>
</dbReference>
<organism evidence="2 3">
    <name type="scientific">Saccharothrix tamanrassetensis</name>
    <dbReference type="NCBI Taxonomy" id="1051531"/>
    <lineage>
        <taxon>Bacteria</taxon>
        <taxon>Bacillati</taxon>
        <taxon>Actinomycetota</taxon>
        <taxon>Actinomycetes</taxon>
        <taxon>Pseudonocardiales</taxon>
        <taxon>Pseudonocardiaceae</taxon>
        <taxon>Saccharothrix</taxon>
    </lineage>
</organism>
<evidence type="ECO:0000313" key="2">
    <source>
        <dbReference type="EMBL" id="MBB5956188.1"/>
    </source>
</evidence>
<protein>
    <submittedName>
        <fullName evidence="2">Uncharacterized protein</fullName>
    </submittedName>
</protein>
<gene>
    <name evidence="2" type="ORF">FHS29_002774</name>
</gene>
<keyword evidence="1" id="KW-0472">Membrane</keyword>
<name>A0A841CJ24_9PSEU</name>
<feature type="transmembrane region" description="Helical" evidence="1">
    <location>
        <begin position="163"/>
        <end position="188"/>
    </location>
</feature>
<comment type="caution">
    <text evidence="2">The sequence shown here is derived from an EMBL/GenBank/DDBJ whole genome shotgun (WGS) entry which is preliminary data.</text>
</comment>
<feature type="transmembrane region" description="Helical" evidence="1">
    <location>
        <begin position="74"/>
        <end position="94"/>
    </location>
</feature>
<reference evidence="2 3" key="1">
    <citation type="submission" date="2020-08" db="EMBL/GenBank/DDBJ databases">
        <title>Genomic Encyclopedia of Type Strains, Phase III (KMG-III): the genomes of soil and plant-associated and newly described type strains.</title>
        <authorList>
            <person name="Whitman W."/>
        </authorList>
    </citation>
    <scope>NUCLEOTIDE SEQUENCE [LARGE SCALE GENOMIC DNA]</scope>
    <source>
        <strain evidence="2 3">CECT 8640</strain>
    </source>
</reference>
<evidence type="ECO:0000313" key="3">
    <source>
        <dbReference type="Proteomes" id="UP000547510"/>
    </source>
</evidence>
<feature type="transmembrane region" description="Helical" evidence="1">
    <location>
        <begin position="200"/>
        <end position="218"/>
    </location>
</feature>